<name>A0A284RPG4_ARMOS</name>
<dbReference type="Proteomes" id="UP000219338">
    <property type="component" value="Unassembled WGS sequence"/>
</dbReference>
<sequence>MNSGLDDIDVHGNWPTLSVEMSSQPAAGAKVALVICGPQLSNWSHLHMNLVSPTAVPINTLVIVGRIILRWGLSRHDLSKGTNSTRRNQSLTRLEEILIHVECILLK</sequence>
<keyword evidence="2" id="KW-1185">Reference proteome</keyword>
<gene>
    <name evidence="1" type="ORF">ARMOST_14041</name>
</gene>
<reference evidence="2" key="1">
    <citation type="journal article" date="2017" name="Nat. Ecol. Evol.">
        <title>Genome expansion and lineage-specific genetic innovations in the forest pathogenic fungi Armillaria.</title>
        <authorList>
            <person name="Sipos G."/>
            <person name="Prasanna A.N."/>
            <person name="Walter M.C."/>
            <person name="O'Connor E."/>
            <person name="Balint B."/>
            <person name="Krizsan K."/>
            <person name="Kiss B."/>
            <person name="Hess J."/>
            <person name="Varga T."/>
            <person name="Slot J."/>
            <person name="Riley R."/>
            <person name="Boka B."/>
            <person name="Rigling D."/>
            <person name="Barry K."/>
            <person name="Lee J."/>
            <person name="Mihaltcheva S."/>
            <person name="LaButti K."/>
            <person name="Lipzen A."/>
            <person name="Waldron R."/>
            <person name="Moloney N.M."/>
            <person name="Sperisen C."/>
            <person name="Kredics L."/>
            <person name="Vagvoelgyi C."/>
            <person name="Patrignani A."/>
            <person name="Fitzpatrick D."/>
            <person name="Nagy I."/>
            <person name="Doyle S."/>
            <person name="Anderson J.B."/>
            <person name="Grigoriev I.V."/>
            <person name="Gueldener U."/>
            <person name="Muensterkoetter M."/>
            <person name="Nagy L.G."/>
        </authorList>
    </citation>
    <scope>NUCLEOTIDE SEQUENCE [LARGE SCALE GENOMIC DNA]</scope>
    <source>
        <strain evidence="2">C18/9</strain>
    </source>
</reference>
<evidence type="ECO:0000313" key="1">
    <source>
        <dbReference type="EMBL" id="SJL10650.1"/>
    </source>
</evidence>
<organism evidence="1 2">
    <name type="scientific">Armillaria ostoyae</name>
    <name type="common">Armillaria root rot fungus</name>
    <dbReference type="NCBI Taxonomy" id="47428"/>
    <lineage>
        <taxon>Eukaryota</taxon>
        <taxon>Fungi</taxon>
        <taxon>Dikarya</taxon>
        <taxon>Basidiomycota</taxon>
        <taxon>Agaricomycotina</taxon>
        <taxon>Agaricomycetes</taxon>
        <taxon>Agaricomycetidae</taxon>
        <taxon>Agaricales</taxon>
        <taxon>Marasmiineae</taxon>
        <taxon>Physalacriaceae</taxon>
        <taxon>Armillaria</taxon>
    </lineage>
</organism>
<proteinExistence type="predicted"/>
<dbReference type="AlphaFoldDB" id="A0A284RPG4"/>
<evidence type="ECO:0000313" key="2">
    <source>
        <dbReference type="Proteomes" id="UP000219338"/>
    </source>
</evidence>
<accession>A0A284RPG4</accession>
<protein>
    <submittedName>
        <fullName evidence="1">Uncharacterized protein</fullName>
    </submittedName>
</protein>
<dbReference type="EMBL" id="FUEG01000012">
    <property type="protein sequence ID" value="SJL10650.1"/>
    <property type="molecule type" value="Genomic_DNA"/>
</dbReference>